<evidence type="ECO:0000256" key="1">
    <source>
        <dbReference type="ARBA" id="ARBA00001974"/>
    </source>
</evidence>
<accession>A0A846WXT5</accession>
<keyword evidence="4" id="KW-0479">Metal-binding</keyword>
<dbReference type="PROSITE" id="PS51384">
    <property type="entry name" value="FAD_FR"/>
    <property type="match status" value="1"/>
</dbReference>
<dbReference type="SUPFAM" id="SSF63380">
    <property type="entry name" value="Riboflavin synthase domain-like"/>
    <property type="match status" value="1"/>
</dbReference>
<evidence type="ECO:0000256" key="7">
    <source>
        <dbReference type="ARBA" id="ARBA00023004"/>
    </source>
</evidence>
<dbReference type="GO" id="GO:0050660">
    <property type="term" value="F:flavin adenine dinucleotide binding"/>
    <property type="evidence" value="ECO:0007669"/>
    <property type="project" value="TreeGrafter"/>
</dbReference>
<dbReference type="InterPro" id="IPR039261">
    <property type="entry name" value="FNR_nucleotide-bd"/>
</dbReference>
<dbReference type="InterPro" id="IPR017938">
    <property type="entry name" value="Riboflavin_synthase-like_b-brl"/>
</dbReference>
<dbReference type="InterPro" id="IPR001041">
    <property type="entry name" value="2Fe-2S_ferredoxin-type"/>
</dbReference>
<dbReference type="CDD" id="cd06214">
    <property type="entry name" value="PA_degradation_oxidoreductase_like"/>
    <property type="match status" value="1"/>
</dbReference>
<dbReference type="GO" id="GO:0046872">
    <property type="term" value="F:metal ion binding"/>
    <property type="evidence" value="ECO:0007669"/>
    <property type="project" value="UniProtKB-KW"/>
</dbReference>
<keyword evidence="8" id="KW-0411">Iron-sulfur</keyword>
<dbReference type="InterPro" id="IPR006058">
    <property type="entry name" value="2Fe2S_fd_BS"/>
</dbReference>
<dbReference type="Gene3D" id="3.10.20.30">
    <property type="match status" value="1"/>
</dbReference>
<dbReference type="AlphaFoldDB" id="A0A846WXT5"/>
<dbReference type="InterPro" id="IPR036010">
    <property type="entry name" value="2Fe-2S_ferredoxin-like_sf"/>
</dbReference>
<evidence type="ECO:0000256" key="6">
    <source>
        <dbReference type="ARBA" id="ARBA00023002"/>
    </source>
</evidence>
<evidence type="ECO:0000313" key="12">
    <source>
        <dbReference type="EMBL" id="NKY18027.1"/>
    </source>
</evidence>
<dbReference type="InterPro" id="IPR050415">
    <property type="entry name" value="MRET"/>
</dbReference>
<comment type="caution">
    <text evidence="12">The sequence shown here is derived from an EMBL/GenBank/DDBJ whole genome shotgun (WGS) entry which is preliminary data.</text>
</comment>
<keyword evidence="3" id="KW-0001">2Fe-2S</keyword>
<evidence type="ECO:0000259" key="10">
    <source>
        <dbReference type="PROSITE" id="PS51085"/>
    </source>
</evidence>
<dbReference type="Gene3D" id="3.40.50.80">
    <property type="entry name" value="Nucleotide-binding domain of ferredoxin-NADP reductase (FNR) module"/>
    <property type="match status" value="1"/>
</dbReference>
<gene>
    <name evidence="12" type="ORF">HF999_06570</name>
</gene>
<evidence type="ECO:0000256" key="5">
    <source>
        <dbReference type="ARBA" id="ARBA00022827"/>
    </source>
</evidence>
<comment type="cofactor">
    <cofactor evidence="1">
        <name>FAD</name>
        <dbReference type="ChEBI" id="CHEBI:57692"/>
    </cofactor>
</comment>
<dbReference type="SUPFAM" id="SSF54292">
    <property type="entry name" value="2Fe-2S ferredoxin-like"/>
    <property type="match status" value="1"/>
</dbReference>
<dbReference type="Proteomes" id="UP000582646">
    <property type="component" value="Unassembled WGS sequence"/>
</dbReference>
<keyword evidence="13" id="KW-1185">Reference proteome</keyword>
<feature type="region of interest" description="Disordered" evidence="9">
    <location>
        <begin position="260"/>
        <end position="280"/>
    </location>
</feature>
<name>A0A846WXT5_9ACTN</name>
<dbReference type="PRINTS" id="PR00410">
    <property type="entry name" value="PHEHYDRXLASE"/>
</dbReference>
<reference evidence="12 13" key="1">
    <citation type="submission" date="2020-04" db="EMBL/GenBank/DDBJ databases">
        <title>MicrobeNet Type strains.</title>
        <authorList>
            <person name="Nicholson A.C."/>
        </authorList>
    </citation>
    <scope>NUCLEOTIDE SEQUENCE [LARGE SCALE GENOMIC DNA]</scope>
    <source>
        <strain evidence="12 13">DSM 44113</strain>
    </source>
</reference>
<dbReference type="PANTHER" id="PTHR47354:SF8">
    <property type="entry name" value="1,2-PHENYLACETYL-COA EPOXIDASE, SUBUNIT E"/>
    <property type="match status" value="1"/>
</dbReference>
<proteinExistence type="predicted"/>
<feature type="domain" description="FAD-binding FR-type" evidence="11">
    <location>
        <begin position="1"/>
        <end position="107"/>
    </location>
</feature>
<evidence type="ECO:0000256" key="4">
    <source>
        <dbReference type="ARBA" id="ARBA00022723"/>
    </source>
</evidence>
<dbReference type="Pfam" id="PF00111">
    <property type="entry name" value="Fer2"/>
    <property type="match status" value="1"/>
</dbReference>
<evidence type="ECO:0000256" key="3">
    <source>
        <dbReference type="ARBA" id="ARBA00022714"/>
    </source>
</evidence>
<evidence type="ECO:0000256" key="8">
    <source>
        <dbReference type="ARBA" id="ARBA00023014"/>
    </source>
</evidence>
<dbReference type="GO" id="GO:0016491">
    <property type="term" value="F:oxidoreductase activity"/>
    <property type="evidence" value="ECO:0007669"/>
    <property type="project" value="UniProtKB-KW"/>
</dbReference>
<dbReference type="GO" id="GO:0051537">
    <property type="term" value="F:2 iron, 2 sulfur cluster binding"/>
    <property type="evidence" value="ECO:0007669"/>
    <property type="project" value="UniProtKB-KW"/>
</dbReference>
<protein>
    <submittedName>
        <fullName evidence="12">Ferredoxin--NADP reductase</fullName>
    </submittedName>
</protein>
<sequence>MSIHRLLVAKVVAETHDAHSIEFEVPAELAPTFTYKPGQFLTLRVPSERTGSVARCYSLCSAPHDDGPLRVAVKRTADGYASNWLCDNATPGMEIDVLVPAGIFTPKSVDVDMLLFAGGSGITPIMSILRSVLETGTGSVALVYANRDAQSVIFSSALAELTRTYPDRLVVMHWLESVQGLPSAANLAALTAPYASREVFVCGPGPFMDAVSEAMTSLGKGRREVHIEKFRSLPRNPFEVEAAQEEAEERAAIAEAEDLPVDDSAAAATGPAPAPADDGGTVTVELDGKTTELAWPADKKLLDVMLAAGLDAPYSCREGACSACACRIVDGAVELAHNEVLDQEDLDDGLILACQSMRRSAAVHITYE</sequence>
<keyword evidence="7" id="KW-0408">Iron</keyword>
<dbReference type="CDD" id="cd00207">
    <property type="entry name" value="fer2"/>
    <property type="match status" value="1"/>
</dbReference>
<dbReference type="PRINTS" id="PR00371">
    <property type="entry name" value="FPNCR"/>
</dbReference>
<dbReference type="Pfam" id="PF00970">
    <property type="entry name" value="FAD_binding_6"/>
    <property type="match status" value="1"/>
</dbReference>
<keyword evidence="5" id="KW-0274">FAD</keyword>
<dbReference type="InterPro" id="IPR012675">
    <property type="entry name" value="Beta-grasp_dom_sf"/>
</dbReference>
<feature type="domain" description="2Fe-2S ferredoxin-type" evidence="10">
    <location>
        <begin position="280"/>
        <end position="368"/>
    </location>
</feature>
<dbReference type="PANTHER" id="PTHR47354">
    <property type="entry name" value="NADH OXIDOREDUCTASE HCR"/>
    <property type="match status" value="1"/>
</dbReference>
<keyword evidence="2" id="KW-0285">Flavoprotein</keyword>
<dbReference type="InterPro" id="IPR001709">
    <property type="entry name" value="Flavoprot_Pyr_Nucl_cyt_Rdtase"/>
</dbReference>
<evidence type="ECO:0000256" key="9">
    <source>
        <dbReference type="SAM" id="MobiDB-lite"/>
    </source>
</evidence>
<dbReference type="PROSITE" id="PS00197">
    <property type="entry name" value="2FE2S_FER_1"/>
    <property type="match status" value="1"/>
</dbReference>
<dbReference type="Gene3D" id="2.40.30.10">
    <property type="entry name" value="Translation factors"/>
    <property type="match status" value="1"/>
</dbReference>
<feature type="compositionally biased region" description="Low complexity" evidence="9">
    <location>
        <begin position="265"/>
        <end position="280"/>
    </location>
</feature>
<dbReference type="InterPro" id="IPR017927">
    <property type="entry name" value="FAD-bd_FR_type"/>
</dbReference>
<dbReference type="PROSITE" id="PS51085">
    <property type="entry name" value="2FE2S_FER_2"/>
    <property type="match status" value="1"/>
</dbReference>
<keyword evidence="6" id="KW-0560">Oxidoreductase</keyword>
<evidence type="ECO:0000259" key="11">
    <source>
        <dbReference type="PROSITE" id="PS51384"/>
    </source>
</evidence>
<evidence type="ECO:0000313" key="13">
    <source>
        <dbReference type="Proteomes" id="UP000582646"/>
    </source>
</evidence>
<dbReference type="Pfam" id="PF00175">
    <property type="entry name" value="NAD_binding_1"/>
    <property type="match status" value="1"/>
</dbReference>
<dbReference type="RefSeq" id="WP_168545089.1">
    <property type="nucleotide sequence ID" value="NZ_BAAAKS010000040.1"/>
</dbReference>
<dbReference type="InterPro" id="IPR008333">
    <property type="entry name" value="Cbr1-like_FAD-bd_dom"/>
</dbReference>
<dbReference type="EMBL" id="JAAXOQ010000006">
    <property type="protein sequence ID" value="NKY18027.1"/>
    <property type="molecule type" value="Genomic_DNA"/>
</dbReference>
<dbReference type="SUPFAM" id="SSF52343">
    <property type="entry name" value="Ferredoxin reductase-like, C-terminal NADP-linked domain"/>
    <property type="match status" value="1"/>
</dbReference>
<evidence type="ECO:0000256" key="2">
    <source>
        <dbReference type="ARBA" id="ARBA00022630"/>
    </source>
</evidence>
<dbReference type="InterPro" id="IPR001433">
    <property type="entry name" value="OxRdtase_FAD/NAD-bd"/>
</dbReference>
<organism evidence="12 13">
    <name type="scientific">Tsukamurella spumae</name>
    <dbReference type="NCBI Taxonomy" id="44753"/>
    <lineage>
        <taxon>Bacteria</taxon>
        <taxon>Bacillati</taxon>
        <taxon>Actinomycetota</taxon>
        <taxon>Actinomycetes</taxon>
        <taxon>Mycobacteriales</taxon>
        <taxon>Tsukamurellaceae</taxon>
        <taxon>Tsukamurella</taxon>
    </lineage>
</organism>